<dbReference type="EMBL" id="JBHFFA010000003">
    <property type="protein sequence ID" value="KAL2635041.1"/>
    <property type="molecule type" value="Genomic_DNA"/>
</dbReference>
<name>A0ABD1YW92_9MARC</name>
<dbReference type="AlphaFoldDB" id="A0ABD1YW92"/>
<dbReference type="Proteomes" id="UP001605036">
    <property type="component" value="Unassembled WGS sequence"/>
</dbReference>
<evidence type="ECO:0000313" key="2">
    <source>
        <dbReference type="Proteomes" id="UP001605036"/>
    </source>
</evidence>
<organism evidence="1 2">
    <name type="scientific">Riccia fluitans</name>
    <dbReference type="NCBI Taxonomy" id="41844"/>
    <lineage>
        <taxon>Eukaryota</taxon>
        <taxon>Viridiplantae</taxon>
        <taxon>Streptophyta</taxon>
        <taxon>Embryophyta</taxon>
        <taxon>Marchantiophyta</taxon>
        <taxon>Marchantiopsida</taxon>
        <taxon>Marchantiidae</taxon>
        <taxon>Marchantiales</taxon>
        <taxon>Ricciaceae</taxon>
        <taxon>Riccia</taxon>
    </lineage>
</organism>
<protein>
    <submittedName>
        <fullName evidence="1">Uncharacterized protein</fullName>
    </submittedName>
</protein>
<keyword evidence="2" id="KW-1185">Reference proteome</keyword>
<reference evidence="1 2" key="1">
    <citation type="submission" date="2024-09" db="EMBL/GenBank/DDBJ databases">
        <title>Chromosome-scale assembly of Riccia fluitans.</title>
        <authorList>
            <person name="Paukszto L."/>
            <person name="Sawicki J."/>
            <person name="Karawczyk K."/>
            <person name="Piernik-Szablinska J."/>
            <person name="Szczecinska M."/>
            <person name="Mazdziarz M."/>
        </authorList>
    </citation>
    <scope>NUCLEOTIDE SEQUENCE [LARGE SCALE GENOMIC DNA]</scope>
    <source>
        <strain evidence="1">Rf_01</strain>
        <tissue evidence="1">Aerial parts of the thallus</tissue>
    </source>
</reference>
<comment type="caution">
    <text evidence="1">The sequence shown here is derived from an EMBL/GenBank/DDBJ whole genome shotgun (WGS) entry which is preliminary data.</text>
</comment>
<accession>A0ABD1YW92</accession>
<gene>
    <name evidence="1" type="ORF">R1flu_006520</name>
</gene>
<evidence type="ECO:0000313" key="1">
    <source>
        <dbReference type="EMBL" id="KAL2635041.1"/>
    </source>
</evidence>
<proteinExistence type="predicted"/>
<sequence length="120" mass="13677">MAMVQEHDRCAGHKFGEALEIYFSRDIMNYKSIISTVNNINCTSLQLILSSAGCRLEEQELSRAEHVYLLDPTREVSSIIVMIMGRFRASSLSLTLLDFFTVETRERVHTMSVKSAKTTR</sequence>